<accession>A0ABV0ZEU7</accession>
<evidence type="ECO:0000313" key="2">
    <source>
        <dbReference type="EMBL" id="MEQ2304414.1"/>
    </source>
</evidence>
<sequence length="59" mass="7052">LTAPVAAKHTLQQRALERGEEKKKTHHGQRKNMGAPWSIDFSWTTRWMSRFFFIHRETN</sequence>
<dbReference type="EMBL" id="JAHRIP010059199">
    <property type="protein sequence ID" value="MEQ2304414.1"/>
    <property type="molecule type" value="Genomic_DNA"/>
</dbReference>
<protein>
    <submittedName>
        <fullName evidence="2">Uncharacterized protein</fullName>
    </submittedName>
</protein>
<keyword evidence="3" id="KW-1185">Reference proteome</keyword>
<dbReference type="Proteomes" id="UP001469553">
    <property type="component" value="Unassembled WGS sequence"/>
</dbReference>
<comment type="caution">
    <text evidence="2">The sequence shown here is derived from an EMBL/GenBank/DDBJ whole genome shotgun (WGS) entry which is preliminary data.</text>
</comment>
<name>A0ABV0ZEU7_9TELE</name>
<feature type="non-terminal residue" evidence="2">
    <location>
        <position position="1"/>
    </location>
</feature>
<gene>
    <name evidence="2" type="ORF">AMECASPLE_026770</name>
</gene>
<feature type="region of interest" description="Disordered" evidence="1">
    <location>
        <begin position="1"/>
        <end position="33"/>
    </location>
</feature>
<evidence type="ECO:0000313" key="3">
    <source>
        <dbReference type="Proteomes" id="UP001469553"/>
    </source>
</evidence>
<proteinExistence type="predicted"/>
<evidence type="ECO:0000256" key="1">
    <source>
        <dbReference type="SAM" id="MobiDB-lite"/>
    </source>
</evidence>
<reference evidence="2 3" key="1">
    <citation type="submission" date="2021-06" db="EMBL/GenBank/DDBJ databases">
        <authorList>
            <person name="Palmer J.M."/>
        </authorList>
    </citation>
    <scope>NUCLEOTIDE SEQUENCE [LARGE SCALE GENOMIC DNA]</scope>
    <source>
        <strain evidence="2 3">AS_MEX2019</strain>
        <tissue evidence="2">Muscle</tissue>
    </source>
</reference>
<organism evidence="2 3">
    <name type="scientific">Ameca splendens</name>
    <dbReference type="NCBI Taxonomy" id="208324"/>
    <lineage>
        <taxon>Eukaryota</taxon>
        <taxon>Metazoa</taxon>
        <taxon>Chordata</taxon>
        <taxon>Craniata</taxon>
        <taxon>Vertebrata</taxon>
        <taxon>Euteleostomi</taxon>
        <taxon>Actinopterygii</taxon>
        <taxon>Neopterygii</taxon>
        <taxon>Teleostei</taxon>
        <taxon>Neoteleostei</taxon>
        <taxon>Acanthomorphata</taxon>
        <taxon>Ovalentaria</taxon>
        <taxon>Atherinomorphae</taxon>
        <taxon>Cyprinodontiformes</taxon>
        <taxon>Goodeidae</taxon>
        <taxon>Ameca</taxon>
    </lineage>
</organism>